<dbReference type="GO" id="GO:0016757">
    <property type="term" value="F:glycosyltransferase activity"/>
    <property type="evidence" value="ECO:0007669"/>
    <property type="project" value="UniProtKB-KW"/>
</dbReference>
<dbReference type="GO" id="GO:0015012">
    <property type="term" value="P:heparan sulfate proteoglycan biosynthetic process"/>
    <property type="evidence" value="ECO:0007669"/>
    <property type="project" value="UniProtKB-ARBA"/>
</dbReference>
<keyword evidence="11" id="KW-1015">Disulfide bond</keyword>
<dbReference type="PANTHER" id="PTHR48261">
    <property type="entry name" value="ACETYLGLUCOSAMINYLTRANSFERASE"/>
    <property type="match status" value="1"/>
</dbReference>
<reference evidence="15 16" key="1">
    <citation type="submission" date="2019-07" db="EMBL/GenBank/DDBJ databases">
        <title>Draft genome assembly of a fouling barnacle, Amphibalanus amphitrite (Darwin, 1854): The first reference genome for Thecostraca.</title>
        <authorList>
            <person name="Kim W."/>
        </authorList>
    </citation>
    <scope>NUCLEOTIDE SEQUENCE [LARGE SCALE GENOMIC DNA]</scope>
    <source>
        <strain evidence="15">SNU_AA5</strain>
        <tissue evidence="15">Soma without cirri and trophi</tissue>
    </source>
</reference>
<feature type="domain" description="Exostosin GT47" evidence="13">
    <location>
        <begin position="90"/>
        <end position="374"/>
    </location>
</feature>
<name>A0A6A4W4S6_AMPAM</name>
<evidence type="ECO:0000256" key="12">
    <source>
        <dbReference type="ARBA" id="ARBA00023180"/>
    </source>
</evidence>
<keyword evidence="12" id="KW-0325">Glycoprotein</keyword>
<proteinExistence type="inferred from homology"/>
<gene>
    <name evidence="15" type="primary">ttv</name>
    <name evidence="15" type="ORF">FJT64_004632</name>
</gene>
<dbReference type="Pfam" id="PF03016">
    <property type="entry name" value="Exostosin_GT47"/>
    <property type="match status" value="1"/>
</dbReference>
<protein>
    <submittedName>
        <fullName evidence="15">Exostosin-1</fullName>
    </submittedName>
</protein>
<dbReference type="InterPro" id="IPR040911">
    <property type="entry name" value="Exostosin_GT47"/>
</dbReference>
<dbReference type="GO" id="GO:0005789">
    <property type="term" value="C:endoplasmic reticulum membrane"/>
    <property type="evidence" value="ECO:0007669"/>
    <property type="project" value="UniProtKB-SubCell"/>
</dbReference>
<dbReference type="InterPro" id="IPR015338">
    <property type="entry name" value="GT64_dom"/>
</dbReference>
<keyword evidence="7" id="KW-0256">Endoplasmic reticulum</keyword>
<sequence>MQAKKRYLLAVTCVAFLGICYFGAFAPWRSAGAPLDRSALASFREGWGRRAARQTADVGPSVRRLQRAAETTARRCRMATCFDVSRCAGRPFRVYVYPEDPGAPPGRTYRRLLDAVRESRLATTDPAEACLFVLALDTLDRDQLSGDFVHQLEQKVRALPLWNNGRNHVVFNLFSGSWPGYSEDLMFDVGEAILAKASMSEENFRQGFDVSLPLFPKQHPERGGEHGLVSAYNFPAVKKYLLAFKGKRYVYGIGSQTRNSLYHLHNGNDVIMATTCKHGKNWRELQDERCDEDNAEFDRYDYDTLLQNSTFCLVPRGRRVGSFRFLEVLQAGCVPVLLANGWRLPFDDVIDWRRAAVWADERLLLQVTETVRSLDSAQLLQMRQNTQHLWNSYFSSIERIVLTTLRIIESRVHTHLSSPGTVWMTSPGALLHLPRPSGSLSETPLYRPTVDVAPRDNFTAVILCQQGVLPPLYRLLKQVGGSSFVSAVVLVWIADSEPPSVSRLPRLPVRVRVTAPARRAISERFVAEELVHTDAVLSLDEDVTLIADELDFVYQVWRSFPERIVGFPARSHYWDDAKGTWGYTSKWLNDYSMVLTSAAMYHRYYHRLYREWASDVLHKTVDQAQNCEDILMNFIVSHATRRPPIKVTQRKTYKETAGGLMRPPWSDQEHFMQRHSCLNTFAAVFGYMPLLRSSARLDPVLYRDSVAVWRKRYSRLELVNNP</sequence>
<keyword evidence="5" id="KW-0808">Transferase</keyword>
<evidence type="ECO:0000256" key="2">
    <source>
        <dbReference type="ARBA" id="ARBA00004922"/>
    </source>
</evidence>
<dbReference type="OrthoDB" id="1924787at2759"/>
<evidence type="ECO:0000256" key="5">
    <source>
        <dbReference type="ARBA" id="ARBA00022679"/>
    </source>
</evidence>
<comment type="similarity">
    <text evidence="3">Belongs to the glycosyltransferase 47 family.</text>
</comment>
<dbReference type="SUPFAM" id="SSF53448">
    <property type="entry name" value="Nucleotide-diphospho-sugar transferases"/>
    <property type="match status" value="1"/>
</dbReference>
<comment type="caution">
    <text evidence="15">The sequence shown here is derived from an EMBL/GenBank/DDBJ whole genome shotgun (WGS) entry which is preliminary data.</text>
</comment>
<comment type="pathway">
    <text evidence="2">Protein modification; protein glycosylation.</text>
</comment>
<evidence type="ECO:0000256" key="7">
    <source>
        <dbReference type="ARBA" id="ARBA00022824"/>
    </source>
</evidence>
<keyword evidence="9" id="KW-1133">Transmembrane helix</keyword>
<evidence type="ECO:0000256" key="4">
    <source>
        <dbReference type="ARBA" id="ARBA00022676"/>
    </source>
</evidence>
<dbReference type="InterPro" id="IPR004263">
    <property type="entry name" value="Exostosin"/>
</dbReference>
<organism evidence="15 16">
    <name type="scientific">Amphibalanus amphitrite</name>
    <name type="common">Striped barnacle</name>
    <name type="synonym">Balanus amphitrite</name>
    <dbReference type="NCBI Taxonomy" id="1232801"/>
    <lineage>
        <taxon>Eukaryota</taxon>
        <taxon>Metazoa</taxon>
        <taxon>Ecdysozoa</taxon>
        <taxon>Arthropoda</taxon>
        <taxon>Crustacea</taxon>
        <taxon>Multicrustacea</taxon>
        <taxon>Cirripedia</taxon>
        <taxon>Thoracica</taxon>
        <taxon>Thoracicalcarea</taxon>
        <taxon>Balanomorpha</taxon>
        <taxon>Balanoidea</taxon>
        <taxon>Balanidae</taxon>
        <taxon>Amphibalaninae</taxon>
        <taxon>Amphibalanus</taxon>
    </lineage>
</organism>
<evidence type="ECO:0000256" key="11">
    <source>
        <dbReference type="ARBA" id="ARBA00023157"/>
    </source>
</evidence>
<evidence type="ECO:0000313" key="15">
    <source>
        <dbReference type="EMBL" id="KAF0297992.1"/>
    </source>
</evidence>
<evidence type="ECO:0000259" key="13">
    <source>
        <dbReference type="Pfam" id="PF03016"/>
    </source>
</evidence>
<keyword evidence="8" id="KW-0735">Signal-anchor</keyword>
<evidence type="ECO:0000256" key="10">
    <source>
        <dbReference type="ARBA" id="ARBA00023136"/>
    </source>
</evidence>
<comment type="subcellular location">
    <subcellularLocation>
        <location evidence="1">Endoplasmic reticulum membrane</location>
        <topology evidence="1">Single-pass type II membrane protein</topology>
    </subcellularLocation>
</comment>
<keyword evidence="4" id="KW-0328">Glycosyltransferase</keyword>
<dbReference type="Gene3D" id="3.90.550.10">
    <property type="entry name" value="Spore Coat Polysaccharide Biosynthesis Protein SpsA, Chain A"/>
    <property type="match status" value="1"/>
</dbReference>
<feature type="domain" description="Glycosyl transferase 64" evidence="14">
    <location>
        <begin position="458"/>
        <end position="702"/>
    </location>
</feature>
<dbReference type="InterPro" id="IPR029044">
    <property type="entry name" value="Nucleotide-diphossugar_trans"/>
</dbReference>
<evidence type="ECO:0000256" key="9">
    <source>
        <dbReference type="ARBA" id="ARBA00022989"/>
    </source>
</evidence>
<evidence type="ECO:0000256" key="3">
    <source>
        <dbReference type="ARBA" id="ARBA00010271"/>
    </source>
</evidence>
<evidence type="ECO:0000256" key="1">
    <source>
        <dbReference type="ARBA" id="ARBA00004648"/>
    </source>
</evidence>
<dbReference type="PANTHER" id="PTHR48261:SF3">
    <property type="entry name" value="EXOSTOSIN GLYCOSYLTRANSFERASE 1"/>
    <property type="match status" value="1"/>
</dbReference>
<evidence type="ECO:0000256" key="6">
    <source>
        <dbReference type="ARBA" id="ARBA00022692"/>
    </source>
</evidence>
<dbReference type="Proteomes" id="UP000440578">
    <property type="component" value="Unassembled WGS sequence"/>
</dbReference>
<keyword evidence="6" id="KW-0812">Transmembrane</keyword>
<dbReference type="UniPathway" id="UPA00378"/>
<keyword evidence="16" id="KW-1185">Reference proteome</keyword>
<evidence type="ECO:0000256" key="8">
    <source>
        <dbReference type="ARBA" id="ARBA00022968"/>
    </source>
</evidence>
<dbReference type="AlphaFoldDB" id="A0A6A4W4S6"/>
<keyword evidence="10" id="KW-0472">Membrane</keyword>
<accession>A0A6A4W4S6</accession>
<dbReference type="Pfam" id="PF09258">
    <property type="entry name" value="Glyco_transf_64"/>
    <property type="match status" value="1"/>
</dbReference>
<dbReference type="EMBL" id="VIIS01001452">
    <property type="protein sequence ID" value="KAF0297992.1"/>
    <property type="molecule type" value="Genomic_DNA"/>
</dbReference>
<evidence type="ECO:0000259" key="14">
    <source>
        <dbReference type="Pfam" id="PF09258"/>
    </source>
</evidence>
<evidence type="ECO:0000313" key="16">
    <source>
        <dbReference type="Proteomes" id="UP000440578"/>
    </source>
</evidence>